<protein>
    <submittedName>
        <fullName evidence="2">Uncharacterized protein</fullName>
    </submittedName>
</protein>
<dbReference type="AlphaFoldDB" id="A0A7D5P539"/>
<dbReference type="OrthoDB" id="275308at2157"/>
<name>A0A7D5P539_9EURY</name>
<keyword evidence="1" id="KW-0472">Membrane</keyword>
<sequence length="116" mass="12071">MPSQIESISPLGVGLGIGVAIVAVALVGLDYYQPAPAALIATVLLAFAVALHGVKPFGESIAYHLLQAAAFAVWGTIVIITDDLTFIPAVFVVIGLIGVLNYGWQAVQRGIWTPTT</sequence>
<evidence type="ECO:0000313" key="3">
    <source>
        <dbReference type="Proteomes" id="UP000509667"/>
    </source>
</evidence>
<accession>A0A7D5P539</accession>
<reference evidence="2 3" key="1">
    <citation type="submission" date="2020-07" db="EMBL/GenBank/DDBJ databases">
        <title>Halosimplex pelagicum sp. nov. and Halosimplex rubrum sp. nov., isolated from salted brown alga Laminaria, and emended description of the genus Halosimplex.</title>
        <authorList>
            <person name="Cui H."/>
        </authorList>
    </citation>
    <scope>NUCLEOTIDE SEQUENCE [LARGE SCALE GENOMIC DNA]</scope>
    <source>
        <strain evidence="2 3">R27</strain>
    </source>
</reference>
<dbReference type="EMBL" id="CP058910">
    <property type="protein sequence ID" value="QLH78464.1"/>
    <property type="molecule type" value="Genomic_DNA"/>
</dbReference>
<feature type="transmembrane region" description="Helical" evidence="1">
    <location>
        <begin position="35"/>
        <end position="54"/>
    </location>
</feature>
<feature type="transmembrane region" description="Helical" evidence="1">
    <location>
        <begin position="61"/>
        <end position="80"/>
    </location>
</feature>
<dbReference type="GeneID" id="23797453"/>
<keyword evidence="1" id="KW-1133">Transmembrane helix</keyword>
<feature type="transmembrane region" description="Helical" evidence="1">
    <location>
        <begin position="12"/>
        <end position="29"/>
    </location>
</feature>
<keyword evidence="1" id="KW-0812">Transmembrane</keyword>
<keyword evidence="3" id="KW-1185">Reference proteome</keyword>
<gene>
    <name evidence="2" type="ORF">HZS55_14710</name>
</gene>
<dbReference type="RefSeq" id="WP_008523596.1">
    <property type="nucleotide sequence ID" value="NZ_CP058910.1"/>
</dbReference>
<evidence type="ECO:0000256" key="1">
    <source>
        <dbReference type="SAM" id="Phobius"/>
    </source>
</evidence>
<organism evidence="2 3">
    <name type="scientific">Halosimplex rubrum</name>
    <dbReference type="NCBI Taxonomy" id="869889"/>
    <lineage>
        <taxon>Archaea</taxon>
        <taxon>Methanobacteriati</taxon>
        <taxon>Methanobacteriota</taxon>
        <taxon>Stenosarchaea group</taxon>
        <taxon>Halobacteria</taxon>
        <taxon>Halobacteriales</taxon>
        <taxon>Haloarculaceae</taxon>
        <taxon>Halosimplex</taxon>
    </lineage>
</organism>
<feature type="transmembrane region" description="Helical" evidence="1">
    <location>
        <begin position="86"/>
        <end position="104"/>
    </location>
</feature>
<dbReference type="Proteomes" id="UP000509667">
    <property type="component" value="Chromosome"/>
</dbReference>
<dbReference type="GeneID" id="56079139"/>
<dbReference type="KEGG" id="hrr:HZS55_14710"/>
<proteinExistence type="predicted"/>
<evidence type="ECO:0000313" key="2">
    <source>
        <dbReference type="EMBL" id="QLH78464.1"/>
    </source>
</evidence>